<accession>A7VTH7</accession>
<protein>
    <submittedName>
        <fullName evidence="1">Uncharacterized protein</fullName>
    </submittedName>
</protein>
<comment type="caution">
    <text evidence="1">The sequence shown here is derived from an EMBL/GenBank/DDBJ whole genome shotgun (WGS) entry which is preliminary data.</text>
</comment>
<proteinExistence type="predicted"/>
<dbReference type="EMBL" id="ABCB02000018">
    <property type="protein sequence ID" value="EDO61473.1"/>
    <property type="molecule type" value="Genomic_DNA"/>
</dbReference>
<reference evidence="1 2" key="2">
    <citation type="submission" date="2007-08" db="EMBL/GenBank/DDBJ databases">
        <authorList>
            <person name="Fulton L."/>
            <person name="Clifton S."/>
            <person name="Fulton B."/>
            <person name="Xu J."/>
            <person name="Minx P."/>
            <person name="Pepin K.H."/>
            <person name="Johnson M."/>
            <person name="Thiruvilangam P."/>
            <person name="Bhonagiri V."/>
            <person name="Nash W.E."/>
            <person name="Wang C."/>
            <person name="Mardis E.R."/>
            <person name="Wilson R.K."/>
        </authorList>
    </citation>
    <scope>NUCLEOTIDE SEQUENCE [LARGE SCALE GENOMIC DNA]</scope>
    <source>
        <strain evidence="1 2">DSM 753</strain>
    </source>
</reference>
<name>A7VTH7_9FIRM</name>
<gene>
    <name evidence="1" type="ORF">CLOLEP_01869</name>
</gene>
<evidence type="ECO:0000313" key="1">
    <source>
        <dbReference type="EMBL" id="EDO61473.1"/>
    </source>
</evidence>
<dbReference type="AlphaFoldDB" id="A7VTH7"/>
<reference evidence="1 2" key="1">
    <citation type="submission" date="2007-08" db="EMBL/GenBank/DDBJ databases">
        <title>Draft genome sequence of Clostridium leptum (DSM 753).</title>
        <authorList>
            <person name="Sudarsanam P."/>
            <person name="Ley R."/>
            <person name="Guruge J."/>
            <person name="Turnbaugh P.J."/>
            <person name="Mahowald M."/>
            <person name="Liep D."/>
            <person name="Gordon J."/>
        </authorList>
    </citation>
    <scope>NUCLEOTIDE SEQUENCE [LARGE SCALE GENOMIC DNA]</scope>
    <source>
        <strain evidence="1 2">DSM 753</strain>
    </source>
</reference>
<organism evidence="1 2">
    <name type="scientific">[Clostridium] leptum DSM 753</name>
    <dbReference type="NCBI Taxonomy" id="428125"/>
    <lineage>
        <taxon>Bacteria</taxon>
        <taxon>Bacillati</taxon>
        <taxon>Bacillota</taxon>
        <taxon>Clostridia</taxon>
        <taxon>Eubacteriales</taxon>
        <taxon>Oscillospiraceae</taxon>
        <taxon>Oscillospiraceae incertae sedis</taxon>
    </lineage>
</organism>
<dbReference type="Proteomes" id="UP000003490">
    <property type="component" value="Unassembled WGS sequence"/>
</dbReference>
<sequence length="47" mass="5868">MFLFWDIYSIILFEWCVNPYEQHFLKNVAIQKQRRYTIFIGRNKPSL</sequence>
<evidence type="ECO:0000313" key="2">
    <source>
        <dbReference type="Proteomes" id="UP000003490"/>
    </source>
</evidence>
<dbReference type="HOGENOM" id="CLU_3166471_0_0_9"/>